<feature type="compositionally biased region" description="Low complexity" evidence="1">
    <location>
        <begin position="416"/>
        <end position="432"/>
    </location>
</feature>
<evidence type="ECO:0000313" key="3">
    <source>
        <dbReference type="Proteomes" id="UP000824225"/>
    </source>
</evidence>
<dbReference type="EMBL" id="DXAN01000025">
    <property type="protein sequence ID" value="HJA09045.1"/>
    <property type="molecule type" value="Genomic_DNA"/>
</dbReference>
<feature type="region of interest" description="Disordered" evidence="1">
    <location>
        <begin position="415"/>
        <end position="435"/>
    </location>
</feature>
<sequence length="498" mass="54145">MGRNAGDMSGADIGFNFLRGAQAVGQGIRQSQALESERMALDDEKGVRAAYEQIAGAVGPTGDVSVLDGNPLLNTRHGTMAAGKFFADRANTEASRLQMLQNMGKADDTFYRNTFRPLAMAAQEAYQAGDTQRFGGIMSQLSAASPFPYRYRANSDGTLSEFFRSSKDGGWVDTGEKLTPDQALQALRDIMSGEQNVLGGADMRTRTVNPRFLAMAARYKMGTILDNADALADQNRWIPLTKGGKTIWVVPQNRHDDYTAGPAYRIVDDSGQMGGMVESLDALLKKGWIRADVAADLVYKRRRAVESGKGGGLGSSPGDQMMTDALLRAGYVYDKNYKRWFKTKEDLDGKPQPDYARPLSQAEYQEIAGRMSGSDPLGYLGTGTAGKASPSAVAPASGVRRSPDRAKGVLGIWRPSAESESSQASQATRASENAGQVVRLSSWPEERWAVIGEDGRALPVSREEAVSLYEQQARQEKEQAAAREPWFWIEYPDKSGTS</sequence>
<accession>A0A9D2KLB0</accession>
<reference evidence="2" key="1">
    <citation type="journal article" date="2021" name="PeerJ">
        <title>Extensive microbial diversity within the chicken gut microbiome revealed by metagenomics and culture.</title>
        <authorList>
            <person name="Gilroy R."/>
            <person name="Ravi A."/>
            <person name="Getino M."/>
            <person name="Pursley I."/>
            <person name="Horton D.L."/>
            <person name="Alikhan N.F."/>
            <person name="Baker D."/>
            <person name="Gharbi K."/>
            <person name="Hall N."/>
            <person name="Watson M."/>
            <person name="Adriaenssens E.M."/>
            <person name="Foster-Nyarko E."/>
            <person name="Jarju S."/>
            <person name="Secka A."/>
            <person name="Antonio M."/>
            <person name="Oren A."/>
            <person name="Chaudhuri R.R."/>
            <person name="La Ragione R."/>
            <person name="Hildebrand F."/>
            <person name="Pallen M.J."/>
        </authorList>
    </citation>
    <scope>NUCLEOTIDE SEQUENCE</scope>
    <source>
        <strain evidence="2">CHK186-16707</strain>
    </source>
</reference>
<evidence type="ECO:0000256" key="1">
    <source>
        <dbReference type="SAM" id="MobiDB-lite"/>
    </source>
</evidence>
<comment type="caution">
    <text evidence="2">The sequence shown here is derived from an EMBL/GenBank/DDBJ whole genome shotgun (WGS) entry which is preliminary data.</text>
</comment>
<proteinExistence type="predicted"/>
<evidence type="ECO:0000313" key="2">
    <source>
        <dbReference type="EMBL" id="HJA09045.1"/>
    </source>
</evidence>
<name>A0A9D2KLB0_9BACT</name>
<organism evidence="2 3">
    <name type="scientific">Candidatus Mailhella merdigallinarum</name>
    <dbReference type="NCBI Taxonomy" id="2838658"/>
    <lineage>
        <taxon>Bacteria</taxon>
        <taxon>Pseudomonadati</taxon>
        <taxon>Thermodesulfobacteriota</taxon>
        <taxon>Desulfovibrionia</taxon>
        <taxon>Desulfovibrionales</taxon>
        <taxon>Desulfovibrionaceae</taxon>
        <taxon>Mailhella</taxon>
    </lineage>
</organism>
<dbReference type="Proteomes" id="UP000824225">
    <property type="component" value="Unassembled WGS sequence"/>
</dbReference>
<protein>
    <submittedName>
        <fullName evidence="2">Uncharacterized protein</fullName>
    </submittedName>
</protein>
<gene>
    <name evidence="2" type="ORF">H9962_07645</name>
</gene>
<reference evidence="2" key="2">
    <citation type="submission" date="2021-04" db="EMBL/GenBank/DDBJ databases">
        <authorList>
            <person name="Gilroy R."/>
        </authorList>
    </citation>
    <scope>NUCLEOTIDE SEQUENCE</scope>
    <source>
        <strain evidence="2">CHK186-16707</strain>
    </source>
</reference>
<dbReference type="AlphaFoldDB" id="A0A9D2KLB0"/>